<feature type="compositionally biased region" description="Low complexity" evidence="1">
    <location>
        <begin position="308"/>
        <end position="320"/>
    </location>
</feature>
<sequence>MRGGCRRAGRPGLLVPAVLLRVGERRQGLLLDLEDALLVRAYGERCAAEGCVVGRRVVLVRVVLRARVVVDVPRRAEHELVVGDVVGAFAEVLGVVRAWVGADVGGRVCELLVRVVLLGVVPELVLDGRGGVGLGRAGGLGRGGGVVVVELVGLCVVLWGGGGCAEACCGVVHHCGGRWMWVTYGVAVCRAGRGWEEWRSSEREWALLSGEILFAGGGEGGGTLLSLCAVSRCCCTLRGCGSGVERCGAPLATYGPLYAVREGQLGGRAREGGEADDCCDFGGECAGPDACRVVHRLVSPALRRTRRCSPSSPPLSSRTLGHPPKPRPPPRPGLHARSKTAQGSSLLPPHPPIFRAIMFRVSSVRQCAPW</sequence>
<name>A0A165DWR9_9BASI</name>
<protein>
    <submittedName>
        <fullName evidence="2">Uncharacterized protein</fullName>
    </submittedName>
</protein>
<proteinExistence type="predicted"/>
<dbReference type="AlphaFoldDB" id="A0A165DWR9"/>
<dbReference type="InParanoid" id="A0A165DWR9"/>
<dbReference type="Proteomes" id="UP000076842">
    <property type="component" value="Unassembled WGS sequence"/>
</dbReference>
<reference evidence="2 3" key="1">
    <citation type="journal article" date="2016" name="Mol. Biol. Evol.">
        <title>Comparative Genomics of Early-Diverging Mushroom-Forming Fungi Provides Insights into the Origins of Lignocellulose Decay Capabilities.</title>
        <authorList>
            <person name="Nagy L.G."/>
            <person name="Riley R."/>
            <person name="Tritt A."/>
            <person name="Adam C."/>
            <person name="Daum C."/>
            <person name="Floudas D."/>
            <person name="Sun H."/>
            <person name="Yadav J.S."/>
            <person name="Pangilinan J."/>
            <person name="Larsson K.H."/>
            <person name="Matsuura K."/>
            <person name="Barry K."/>
            <person name="Labutti K."/>
            <person name="Kuo R."/>
            <person name="Ohm R.A."/>
            <person name="Bhattacharya S.S."/>
            <person name="Shirouzu T."/>
            <person name="Yoshinaga Y."/>
            <person name="Martin F.M."/>
            <person name="Grigoriev I.V."/>
            <person name="Hibbett D.S."/>
        </authorList>
    </citation>
    <scope>NUCLEOTIDE SEQUENCE [LARGE SCALE GENOMIC DNA]</scope>
    <source>
        <strain evidence="2 3">HHB12733</strain>
    </source>
</reference>
<evidence type="ECO:0000256" key="1">
    <source>
        <dbReference type="SAM" id="MobiDB-lite"/>
    </source>
</evidence>
<accession>A0A165DWR9</accession>
<keyword evidence="3" id="KW-1185">Reference proteome</keyword>
<evidence type="ECO:0000313" key="2">
    <source>
        <dbReference type="EMBL" id="KZT53699.1"/>
    </source>
</evidence>
<organism evidence="2 3">
    <name type="scientific">Calocera cornea HHB12733</name>
    <dbReference type="NCBI Taxonomy" id="1353952"/>
    <lineage>
        <taxon>Eukaryota</taxon>
        <taxon>Fungi</taxon>
        <taxon>Dikarya</taxon>
        <taxon>Basidiomycota</taxon>
        <taxon>Agaricomycotina</taxon>
        <taxon>Dacrymycetes</taxon>
        <taxon>Dacrymycetales</taxon>
        <taxon>Dacrymycetaceae</taxon>
        <taxon>Calocera</taxon>
    </lineage>
</organism>
<gene>
    <name evidence="2" type="ORF">CALCODRAFT_42096</name>
</gene>
<dbReference type="EMBL" id="KV424031">
    <property type="protein sequence ID" value="KZT53699.1"/>
    <property type="molecule type" value="Genomic_DNA"/>
</dbReference>
<feature type="region of interest" description="Disordered" evidence="1">
    <location>
        <begin position="305"/>
        <end position="349"/>
    </location>
</feature>
<evidence type="ECO:0000313" key="3">
    <source>
        <dbReference type="Proteomes" id="UP000076842"/>
    </source>
</evidence>